<evidence type="ECO:0000256" key="11">
    <source>
        <dbReference type="ARBA" id="ARBA00051722"/>
    </source>
</evidence>
<evidence type="ECO:0000313" key="18">
    <source>
        <dbReference type="Proteomes" id="UP000085678"/>
    </source>
</evidence>
<feature type="domain" description="Tyrosine specific protein phosphatases" evidence="15">
    <location>
        <begin position="1121"/>
        <end position="1193"/>
    </location>
</feature>
<dbReference type="InterPro" id="IPR003961">
    <property type="entry name" value="FN3_dom"/>
</dbReference>
<dbReference type="Pfam" id="PF00102">
    <property type="entry name" value="Y_phosphatase"/>
    <property type="match status" value="2"/>
</dbReference>
<dbReference type="Pfam" id="PF07686">
    <property type="entry name" value="V-set"/>
    <property type="match status" value="1"/>
</dbReference>
<dbReference type="AlphaFoldDB" id="A0A1S3H313"/>
<dbReference type="KEGG" id="lak:106151009"/>
<keyword evidence="5" id="KW-0677">Repeat</keyword>
<dbReference type="PROSITE" id="PS50056">
    <property type="entry name" value="TYR_PHOSPHATASE_2"/>
    <property type="match status" value="2"/>
</dbReference>
<dbReference type="SUPFAM" id="SSF48726">
    <property type="entry name" value="Immunoglobulin"/>
    <property type="match status" value="1"/>
</dbReference>
<dbReference type="SMART" id="SM00060">
    <property type="entry name" value="FN3"/>
    <property type="match status" value="4"/>
</dbReference>
<dbReference type="InterPro" id="IPR013783">
    <property type="entry name" value="Ig-like_fold"/>
</dbReference>
<evidence type="ECO:0000256" key="2">
    <source>
        <dbReference type="ARBA" id="ARBA00013064"/>
    </source>
</evidence>
<reference evidence="19" key="1">
    <citation type="submission" date="2025-08" db="UniProtKB">
        <authorList>
            <consortium name="RefSeq"/>
        </authorList>
    </citation>
    <scope>IDENTIFICATION</scope>
    <source>
        <tissue evidence="19">Gonads</tissue>
    </source>
</reference>
<dbReference type="FunFam" id="3.90.190.10:FF:000088">
    <property type="entry name" value="Receptor protein-tyrosine phosphatase LAR"/>
    <property type="match status" value="1"/>
</dbReference>
<keyword evidence="10" id="KW-0325">Glycoprotein</keyword>
<dbReference type="SMART" id="SM00409">
    <property type="entry name" value="IG"/>
    <property type="match status" value="1"/>
</dbReference>
<dbReference type="STRING" id="7574.A0A1S3H313"/>
<evidence type="ECO:0000256" key="4">
    <source>
        <dbReference type="ARBA" id="ARBA00022729"/>
    </source>
</evidence>
<dbReference type="Proteomes" id="UP000085678">
    <property type="component" value="Unplaced"/>
</dbReference>
<evidence type="ECO:0000256" key="13">
    <source>
        <dbReference type="SAM" id="SignalP"/>
    </source>
</evidence>
<dbReference type="CDD" id="cd14550">
    <property type="entry name" value="R5-PTP-2"/>
    <property type="match status" value="1"/>
</dbReference>
<comment type="subcellular location">
    <subcellularLocation>
        <location evidence="1">Membrane</location>
        <topology evidence="1">Single-pass type I membrane protein</topology>
    </subcellularLocation>
</comment>
<evidence type="ECO:0000256" key="12">
    <source>
        <dbReference type="SAM" id="Phobius"/>
    </source>
</evidence>
<dbReference type="PROSITE" id="PS00383">
    <property type="entry name" value="TYR_PHOSPHATASE_1"/>
    <property type="match status" value="1"/>
</dbReference>
<feature type="domain" description="Fibronectin type-III" evidence="17">
    <location>
        <begin position="332"/>
        <end position="435"/>
    </location>
</feature>
<gene>
    <name evidence="19" type="primary">LOC106151009</name>
</gene>
<dbReference type="Gene3D" id="3.90.190.10">
    <property type="entry name" value="Protein tyrosine phosphatase superfamily"/>
    <property type="match status" value="2"/>
</dbReference>
<feature type="domain" description="Fibronectin type-III" evidence="17">
    <location>
        <begin position="439"/>
        <end position="548"/>
    </location>
</feature>
<dbReference type="InterPro" id="IPR003595">
    <property type="entry name" value="Tyr_Pase_cat"/>
</dbReference>
<evidence type="ECO:0000259" key="15">
    <source>
        <dbReference type="PROSITE" id="PS50056"/>
    </source>
</evidence>
<evidence type="ECO:0000256" key="10">
    <source>
        <dbReference type="ARBA" id="ARBA00023180"/>
    </source>
</evidence>
<dbReference type="InterPro" id="IPR003599">
    <property type="entry name" value="Ig_sub"/>
</dbReference>
<feature type="transmembrane region" description="Helical" evidence="12">
    <location>
        <begin position="559"/>
        <end position="588"/>
    </location>
</feature>
<feature type="domain" description="Tyrosine-protein phosphatase" evidence="14">
    <location>
        <begin position="644"/>
        <end position="911"/>
    </location>
</feature>
<dbReference type="InterPro" id="IPR036179">
    <property type="entry name" value="Ig-like_dom_sf"/>
</dbReference>
<dbReference type="InterPro" id="IPR000387">
    <property type="entry name" value="Tyr_Pase_dom"/>
</dbReference>
<evidence type="ECO:0000256" key="5">
    <source>
        <dbReference type="ARBA" id="ARBA00022737"/>
    </source>
</evidence>
<feature type="domain" description="Fibronectin type-III" evidence="17">
    <location>
        <begin position="132"/>
        <end position="232"/>
    </location>
</feature>
<dbReference type="PROSITE" id="PS50055">
    <property type="entry name" value="TYR_PHOSPHATASE_PTP"/>
    <property type="match status" value="2"/>
</dbReference>
<dbReference type="SUPFAM" id="SSF52799">
    <property type="entry name" value="(Phosphotyrosine protein) phosphatases II"/>
    <property type="match status" value="2"/>
</dbReference>
<dbReference type="SMART" id="SM00404">
    <property type="entry name" value="PTPc_motif"/>
    <property type="match status" value="2"/>
</dbReference>
<feature type="domain" description="Fibronectin type-III" evidence="17">
    <location>
        <begin position="237"/>
        <end position="331"/>
    </location>
</feature>
<dbReference type="PANTHER" id="PTHR46957">
    <property type="entry name" value="CYTOKINE RECEPTOR"/>
    <property type="match status" value="1"/>
</dbReference>
<dbReference type="GO" id="GO:0016020">
    <property type="term" value="C:membrane"/>
    <property type="evidence" value="ECO:0007669"/>
    <property type="project" value="UniProtKB-SubCell"/>
</dbReference>
<keyword evidence="6" id="KW-0378">Hydrolase</keyword>
<name>A0A1S3H313_LINAN</name>
<protein>
    <recommendedName>
        <fullName evidence="2">protein-tyrosine-phosphatase</fullName>
        <ecNumber evidence="2">3.1.3.48</ecNumber>
    </recommendedName>
</protein>
<proteinExistence type="predicted"/>
<evidence type="ECO:0000256" key="7">
    <source>
        <dbReference type="ARBA" id="ARBA00022912"/>
    </source>
</evidence>
<keyword evidence="19" id="KW-0675">Receptor</keyword>
<dbReference type="InterPro" id="IPR036116">
    <property type="entry name" value="FN3_sf"/>
</dbReference>
<keyword evidence="18" id="KW-1185">Reference proteome</keyword>
<evidence type="ECO:0000259" key="17">
    <source>
        <dbReference type="PROSITE" id="PS50853"/>
    </source>
</evidence>
<dbReference type="InterPro" id="IPR007110">
    <property type="entry name" value="Ig-like_dom"/>
</dbReference>
<dbReference type="InParanoid" id="A0A1S3H313"/>
<feature type="domain" description="Tyrosine specific protein phosphatases" evidence="15">
    <location>
        <begin position="828"/>
        <end position="902"/>
    </location>
</feature>
<evidence type="ECO:0000256" key="9">
    <source>
        <dbReference type="ARBA" id="ARBA00023136"/>
    </source>
</evidence>
<dbReference type="FunFam" id="3.90.190.10:FF:000013">
    <property type="entry name" value="receptor-type tyrosine-protein phosphatase zeta isoform X1"/>
    <property type="match status" value="1"/>
</dbReference>
<accession>A0A1S3H313</accession>
<evidence type="ECO:0000256" key="6">
    <source>
        <dbReference type="ARBA" id="ARBA00022801"/>
    </source>
</evidence>
<dbReference type="InterPro" id="IPR050713">
    <property type="entry name" value="RTP_Phos/Ushers"/>
</dbReference>
<keyword evidence="8 12" id="KW-1133">Transmembrane helix</keyword>
<dbReference type="CDD" id="cd00063">
    <property type="entry name" value="FN3"/>
    <property type="match status" value="4"/>
</dbReference>
<dbReference type="InterPro" id="IPR000242">
    <property type="entry name" value="PTP_cat"/>
</dbReference>
<evidence type="ECO:0000256" key="1">
    <source>
        <dbReference type="ARBA" id="ARBA00004479"/>
    </source>
</evidence>
<dbReference type="GeneID" id="106151009"/>
<dbReference type="GO" id="GO:0004725">
    <property type="term" value="F:protein tyrosine phosphatase activity"/>
    <property type="evidence" value="ECO:0007669"/>
    <property type="project" value="UniProtKB-EC"/>
</dbReference>
<dbReference type="Gene3D" id="2.60.40.10">
    <property type="entry name" value="Immunoglobulins"/>
    <property type="match status" value="5"/>
</dbReference>
<dbReference type="SMART" id="SM00194">
    <property type="entry name" value="PTPc"/>
    <property type="match status" value="2"/>
</dbReference>
<dbReference type="OrthoDB" id="6022401at2759"/>
<dbReference type="InterPro" id="IPR013106">
    <property type="entry name" value="Ig_V-set"/>
</dbReference>
<feature type="chain" id="PRO_5010178802" description="protein-tyrosine-phosphatase" evidence="13">
    <location>
        <begin position="21"/>
        <end position="1252"/>
    </location>
</feature>
<dbReference type="PROSITE" id="PS50835">
    <property type="entry name" value="IG_LIKE"/>
    <property type="match status" value="1"/>
</dbReference>
<dbReference type="InterPro" id="IPR016130">
    <property type="entry name" value="Tyr_Pase_AS"/>
</dbReference>
<dbReference type="PROSITE" id="PS50853">
    <property type="entry name" value="FN3"/>
    <property type="match status" value="4"/>
</dbReference>
<dbReference type="PANTHER" id="PTHR46957:SF6">
    <property type="entry name" value="PROTEIN-TYROSINE-PHOSPHATASE"/>
    <property type="match status" value="1"/>
</dbReference>
<keyword evidence="3 12" id="KW-0812">Transmembrane</keyword>
<evidence type="ECO:0000313" key="19">
    <source>
        <dbReference type="RefSeq" id="XP_013379524.1"/>
    </source>
</evidence>
<dbReference type="PRINTS" id="PR00700">
    <property type="entry name" value="PRTYPHPHTASE"/>
</dbReference>
<feature type="signal peptide" evidence="13">
    <location>
        <begin position="1"/>
        <end position="20"/>
    </location>
</feature>
<feature type="domain" description="Tyrosine-protein phosphatase" evidence="14">
    <location>
        <begin position="944"/>
        <end position="1202"/>
    </location>
</feature>
<comment type="catalytic activity">
    <reaction evidence="11">
        <text>O-phospho-L-tyrosyl-[protein] + H2O = L-tyrosyl-[protein] + phosphate</text>
        <dbReference type="Rhea" id="RHEA:10684"/>
        <dbReference type="Rhea" id="RHEA-COMP:10136"/>
        <dbReference type="Rhea" id="RHEA-COMP:20101"/>
        <dbReference type="ChEBI" id="CHEBI:15377"/>
        <dbReference type="ChEBI" id="CHEBI:43474"/>
        <dbReference type="ChEBI" id="CHEBI:46858"/>
        <dbReference type="ChEBI" id="CHEBI:61978"/>
        <dbReference type="EC" id="3.1.3.48"/>
    </reaction>
</comment>
<feature type="domain" description="Ig-like" evidence="16">
    <location>
        <begin position="8"/>
        <end position="121"/>
    </location>
</feature>
<keyword evidence="4 13" id="KW-0732">Signal</keyword>
<evidence type="ECO:0000259" key="14">
    <source>
        <dbReference type="PROSITE" id="PS50055"/>
    </source>
</evidence>
<evidence type="ECO:0000256" key="3">
    <source>
        <dbReference type="ARBA" id="ARBA00022692"/>
    </source>
</evidence>
<keyword evidence="9 12" id="KW-0472">Membrane</keyword>
<dbReference type="InterPro" id="IPR029021">
    <property type="entry name" value="Prot-tyrosine_phosphatase-like"/>
</dbReference>
<sequence>MESAIYLPLLLCFFVFLCKAENKVIKSRRGSVVTLPCDHGGINRANIDQVLWFKGTQSLLSWSNIGVTSTAGTDPKAQERITIIEADFSLRLNSVVMEDSGQYKCYVEYTSGNDTLMANSTLLLTIQDVPSPPGKPIISNIQSRSFHVTFTASALSNNSPIKYYNVHVIQRGGNWENAISFQVHATSNLSNILISSAGIIRPYRNYVVRVSAINEIGNSSASEETEVQTAEDEPLAKPTILEIRNLTNSSVQLHWQDPSPDTLNGELLGYKIVYKRHPEGNLHPITVPNPDEKFCNITHLKPHTRYLVALQLYNKAGESPKAEEIFLTDEGVPNRPRITDISNQTSTSFVVAWVIPTEPNGIITSYKVRWNETDSSGNRIGQTKAETIRVEEGFKPTMKIRWLKPYTDYTVRVVAHTSKGEGEESVQQSVITDVSNPGRPQRVLVKQNETGSVLLTWHSPISFTRHIDRYLIKYYKEEEGALGAVEKTLDVNPERREDARNEPEEFALHGLEEGVVYKFSVAAATKSLFSSEYKIGQYTVPVTLTLEGKRITTDAPEPAMGLAAILGVIAAVAVILIVPIVLAIVFLLRRKKNYQETTTKGSDDNISQPLLLMELYGRSNYESVSIENWADHVRKMHADGDLRFSEEYDDINNSVNKNITQDAAYMDENKPKNRYVNILPFDHTRVVLKPMSKHNDYINANFVDGYHKAKAYIATQGPLPNTFEDFWRMVWDQNSVIVVMITNLEEKGRRKCDKYWPNEVGHTETYGNMQVEYLDEDERACYTIRKFCLRNQKAKRVSTRVKHSAFERIIYQYHYTDWPDHGVPDYTLPVLTLVQKSSRHNPEGAGPIIVHCSAGVGRTGTYIVLDSMIRQILDKRTVNVCGFLTHIRHQRSFLVQTEDQYIFIHDALLEYIQKDGDTEVLNCKLKEFVEENLTFCNAEGECLLDRQYQLVTEYKPKDHEFSPAHMIYNKNKNRSERLLPVDKSRVHLPKQPGIDGSDYINATFLQGYFKINEFVITQHPLGTTQEDFWRMVWDQNSATIVMLSEVTKDGEFPEFWQGKDETQEIDSGNFKVTQTGEDFSQIHNITRDFLIESKQDDYELTSRIISTTAWPESCTPLHTVLEFIDTVDSWHKEHQNGPIIVIDKEGGSVAGTFCALYSLNNQRKHEDGVDVYSLAKTYHLMRPGIFSSKDDYHFLYKVMGSIVESQPDILMDIKGRIGSSESLNHGNNGQPLSTWAHGLSLKRNEEQTTTTV</sequence>
<evidence type="ECO:0000259" key="16">
    <source>
        <dbReference type="PROSITE" id="PS50835"/>
    </source>
</evidence>
<dbReference type="SUPFAM" id="SSF49265">
    <property type="entry name" value="Fibronectin type III"/>
    <property type="match status" value="2"/>
</dbReference>
<dbReference type="CDD" id="cd14549">
    <property type="entry name" value="R5-PTPc-1"/>
    <property type="match status" value="1"/>
</dbReference>
<dbReference type="FunFam" id="2.60.40.10:FF:000028">
    <property type="entry name" value="Neuronal cell adhesion molecule"/>
    <property type="match status" value="1"/>
</dbReference>
<dbReference type="RefSeq" id="XP_013379524.1">
    <property type="nucleotide sequence ID" value="XM_013524070.2"/>
</dbReference>
<evidence type="ECO:0000256" key="8">
    <source>
        <dbReference type="ARBA" id="ARBA00022989"/>
    </source>
</evidence>
<dbReference type="Pfam" id="PF00041">
    <property type="entry name" value="fn3"/>
    <property type="match status" value="4"/>
</dbReference>
<organism evidence="18 19">
    <name type="scientific">Lingula anatina</name>
    <name type="common">Brachiopod</name>
    <name type="synonym">Lingula unguis</name>
    <dbReference type="NCBI Taxonomy" id="7574"/>
    <lineage>
        <taxon>Eukaryota</taxon>
        <taxon>Metazoa</taxon>
        <taxon>Spiralia</taxon>
        <taxon>Lophotrochozoa</taxon>
        <taxon>Brachiopoda</taxon>
        <taxon>Linguliformea</taxon>
        <taxon>Lingulata</taxon>
        <taxon>Lingulida</taxon>
        <taxon>Linguloidea</taxon>
        <taxon>Lingulidae</taxon>
        <taxon>Lingula</taxon>
    </lineage>
</organism>
<keyword evidence="7" id="KW-0904">Protein phosphatase</keyword>
<dbReference type="EC" id="3.1.3.48" evidence="2"/>